<name>A0A563EGU0_9PSEU</name>
<keyword evidence="2" id="KW-0560">Oxidoreductase</keyword>
<keyword evidence="6" id="KW-1185">Reference proteome</keyword>
<dbReference type="Pfam" id="PF07992">
    <property type="entry name" value="Pyr_redox_2"/>
    <property type="match status" value="1"/>
</dbReference>
<dbReference type="RefSeq" id="WP_146360943.1">
    <property type="nucleotide sequence ID" value="NZ_VOBR01000055.1"/>
</dbReference>
<dbReference type="AlphaFoldDB" id="A0A563EGU0"/>
<dbReference type="EMBL" id="VOBR01000055">
    <property type="protein sequence ID" value="TWP44044.1"/>
    <property type="molecule type" value="Genomic_DNA"/>
</dbReference>
<evidence type="ECO:0000256" key="2">
    <source>
        <dbReference type="ARBA" id="ARBA00023002"/>
    </source>
</evidence>
<comment type="caution">
    <text evidence="5">The sequence shown here is derived from an EMBL/GenBank/DDBJ whole genome shotgun (WGS) entry which is preliminary data.</text>
</comment>
<protein>
    <submittedName>
        <fullName evidence="5">NAD(P)/FAD-dependent oxidoreductase</fullName>
    </submittedName>
</protein>
<evidence type="ECO:0000256" key="3">
    <source>
        <dbReference type="ARBA" id="ARBA00048132"/>
    </source>
</evidence>
<evidence type="ECO:0000259" key="4">
    <source>
        <dbReference type="Pfam" id="PF07992"/>
    </source>
</evidence>
<proteinExistence type="predicted"/>
<keyword evidence="1" id="KW-0285">Flavoprotein</keyword>
<dbReference type="PRINTS" id="PR00469">
    <property type="entry name" value="PNDRDTASEII"/>
</dbReference>
<sequence length="301" mass="31656">MDVVVIGGGAAGLNGALVLGRARREVLVVDAGEPRNAPAAHMQGFLSRDGMPPADLLAEGRRELAGYGVEVATGRVSSVTRDDDGFVVTFGERTVRARRLLVTTGLTDELPDVPGVRERWGRDVIHCPYCHGWEVRDQPIGVLASGPGSVHQASLFRQWTSDLVFFENSINLTDDERKLFAARGIQVVPGEVERLVVSGDVLTGVRLRSGEVVARSTVAVGPRMVANSALLTSLGLEPTPHPMGEFVESDPSGLSSVPGVWLAGNVTDLAASVIMAAAGGAKAGMAINFDLLQEDNASVSA</sequence>
<feature type="domain" description="FAD/NAD(P)-binding" evidence="4">
    <location>
        <begin position="1"/>
        <end position="277"/>
    </location>
</feature>
<dbReference type="PRINTS" id="PR00368">
    <property type="entry name" value="FADPNR"/>
</dbReference>
<organism evidence="5 6">
    <name type="scientific">Lentzea tibetensis</name>
    <dbReference type="NCBI Taxonomy" id="2591470"/>
    <lineage>
        <taxon>Bacteria</taxon>
        <taxon>Bacillati</taxon>
        <taxon>Actinomycetota</taxon>
        <taxon>Actinomycetes</taxon>
        <taxon>Pseudonocardiales</taxon>
        <taxon>Pseudonocardiaceae</taxon>
        <taxon>Lentzea</taxon>
    </lineage>
</organism>
<dbReference type="GO" id="GO:0004791">
    <property type="term" value="F:thioredoxin-disulfide reductase (NADPH) activity"/>
    <property type="evidence" value="ECO:0007669"/>
    <property type="project" value="UniProtKB-EC"/>
</dbReference>
<dbReference type="SUPFAM" id="SSF51905">
    <property type="entry name" value="FAD/NAD(P)-binding domain"/>
    <property type="match status" value="1"/>
</dbReference>
<accession>A0A563EGU0</accession>
<reference evidence="5 6" key="1">
    <citation type="submission" date="2019-07" db="EMBL/GenBank/DDBJ databases">
        <title>Lentzea xizangensis sp. nov., isolated from Qinghai-Tibetan Plateau Soils.</title>
        <authorList>
            <person name="Huang J."/>
        </authorList>
    </citation>
    <scope>NUCLEOTIDE SEQUENCE [LARGE SCALE GENOMIC DNA]</scope>
    <source>
        <strain evidence="5 6">FXJ1.1311</strain>
    </source>
</reference>
<comment type="catalytic activity">
    <reaction evidence="3">
        <text>[thioredoxin]-dithiol + NADP(+) = [thioredoxin]-disulfide + NADPH + H(+)</text>
        <dbReference type="Rhea" id="RHEA:20345"/>
        <dbReference type="Rhea" id="RHEA-COMP:10698"/>
        <dbReference type="Rhea" id="RHEA-COMP:10700"/>
        <dbReference type="ChEBI" id="CHEBI:15378"/>
        <dbReference type="ChEBI" id="CHEBI:29950"/>
        <dbReference type="ChEBI" id="CHEBI:50058"/>
        <dbReference type="ChEBI" id="CHEBI:57783"/>
        <dbReference type="ChEBI" id="CHEBI:58349"/>
        <dbReference type="EC" id="1.8.1.9"/>
    </reaction>
</comment>
<dbReference type="InterPro" id="IPR036188">
    <property type="entry name" value="FAD/NAD-bd_sf"/>
</dbReference>
<dbReference type="PANTHER" id="PTHR48105">
    <property type="entry name" value="THIOREDOXIN REDUCTASE 1-RELATED-RELATED"/>
    <property type="match status" value="1"/>
</dbReference>
<evidence type="ECO:0000256" key="1">
    <source>
        <dbReference type="ARBA" id="ARBA00022630"/>
    </source>
</evidence>
<evidence type="ECO:0000313" key="5">
    <source>
        <dbReference type="EMBL" id="TWP44044.1"/>
    </source>
</evidence>
<dbReference type="Gene3D" id="3.50.50.60">
    <property type="entry name" value="FAD/NAD(P)-binding domain"/>
    <property type="match status" value="2"/>
</dbReference>
<dbReference type="InterPro" id="IPR023753">
    <property type="entry name" value="FAD/NAD-binding_dom"/>
</dbReference>
<dbReference type="Proteomes" id="UP000316639">
    <property type="component" value="Unassembled WGS sequence"/>
</dbReference>
<gene>
    <name evidence="5" type="ORF">FKR81_41695</name>
</gene>
<dbReference type="InterPro" id="IPR050097">
    <property type="entry name" value="Ferredoxin-NADP_redctase_2"/>
</dbReference>
<dbReference type="OrthoDB" id="9786503at2"/>
<evidence type="ECO:0000313" key="6">
    <source>
        <dbReference type="Proteomes" id="UP000316639"/>
    </source>
</evidence>